<proteinExistence type="predicted"/>
<evidence type="ECO:0000313" key="2">
    <source>
        <dbReference type="Proteomes" id="UP000814033"/>
    </source>
</evidence>
<name>A0ACB8RYA6_9AGAM</name>
<dbReference type="EMBL" id="MU275881">
    <property type="protein sequence ID" value="KAI0048802.1"/>
    <property type="molecule type" value="Genomic_DNA"/>
</dbReference>
<reference evidence="1" key="1">
    <citation type="submission" date="2021-02" db="EMBL/GenBank/DDBJ databases">
        <authorList>
            <consortium name="DOE Joint Genome Institute"/>
            <person name="Ahrendt S."/>
            <person name="Looney B.P."/>
            <person name="Miyauchi S."/>
            <person name="Morin E."/>
            <person name="Drula E."/>
            <person name="Courty P.E."/>
            <person name="Chicoki N."/>
            <person name="Fauchery L."/>
            <person name="Kohler A."/>
            <person name="Kuo A."/>
            <person name="Labutti K."/>
            <person name="Pangilinan J."/>
            <person name="Lipzen A."/>
            <person name="Riley R."/>
            <person name="Andreopoulos W."/>
            <person name="He G."/>
            <person name="Johnson J."/>
            <person name="Barry K.W."/>
            <person name="Grigoriev I.V."/>
            <person name="Nagy L."/>
            <person name="Hibbett D."/>
            <person name="Henrissat B."/>
            <person name="Matheny P.B."/>
            <person name="Labbe J."/>
            <person name="Martin F."/>
        </authorList>
    </citation>
    <scope>NUCLEOTIDE SEQUENCE</scope>
    <source>
        <strain evidence="1">FP105234-sp</strain>
    </source>
</reference>
<protein>
    <submittedName>
        <fullName evidence="1">Uncharacterized protein</fullName>
    </submittedName>
</protein>
<organism evidence="1 2">
    <name type="scientific">Auriscalpium vulgare</name>
    <dbReference type="NCBI Taxonomy" id="40419"/>
    <lineage>
        <taxon>Eukaryota</taxon>
        <taxon>Fungi</taxon>
        <taxon>Dikarya</taxon>
        <taxon>Basidiomycota</taxon>
        <taxon>Agaricomycotina</taxon>
        <taxon>Agaricomycetes</taxon>
        <taxon>Russulales</taxon>
        <taxon>Auriscalpiaceae</taxon>
        <taxon>Auriscalpium</taxon>
    </lineage>
</organism>
<keyword evidence="2" id="KW-1185">Reference proteome</keyword>
<accession>A0ACB8RYA6</accession>
<gene>
    <name evidence="1" type="ORF">FA95DRAFT_1678015</name>
</gene>
<reference evidence="1" key="2">
    <citation type="journal article" date="2022" name="New Phytol.">
        <title>Evolutionary transition to the ectomycorrhizal habit in the genomes of a hyperdiverse lineage of mushroom-forming fungi.</title>
        <authorList>
            <person name="Looney B."/>
            <person name="Miyauchi S."/>
            <person name="Morin E."/>
            <person name="Drula E."/>
            <person name="Courty P.E."/>
            <person name="Kohler A."/>
            <person name="Kuo A."/>
            <person name="LaButti K."/>
            <person name="Pangilinan J."/>
            <person name="Lipzen A."/>
            <person name="Riley R."/>
            <person name="Andreopoulos W."/>
            <person name="He G."/>
            <person name="Johnson J."/>
            <person name="Nolan M."/>
            <person name="Tritt A."/>
            <person name="Barry K.W."/>
            <person name="Grigoriev I.V."/>
            <person name="Nagy L.G."/>
            <person name="Hibbett D."/>
            <person name="Henrissat B."/>
            <person name="Matheny P.B."/>
            <person name="Labbe J."/>
            <person name="Martin F.M."/>
        </authorList>
    </citation>
    <scope>NUCLEOTIDE SEQUENCE</scope>
    <source>
        <strain evidence="1">FP105234-sp</strain>
    </source>
</reference>
<evidence type="ECO:0000313" key="1">
    <source>
        <dbReference type="EMBL" id="KAI0048802.1"/>
    </source>
</evidence>
<dbReference type="Proteomes" id="UP000814033">
    <property type="component" value="Unassembled WGS sequence"/>
</dbReference>
<comment type="caution">
    <text evidence="1">The sequence shown here is derived from an EMBL/GenBank/DDBJ whole genome shotgun (WGS) entry which is preliminary data.</text>
</comment>
<sequence>MDSRRAREDGLTRLDAETREIDAQIEDLTRKSLAIKTRRNDLVAISTIPNELLSRIFLDYAFAMDIFSCRWVGILAVCRRWHDVAVHLGQLWSYVSVSDGPRDGIREHLRRSGESPLTWKMRGEGTLRETCNSALLRMSGHRTRSLKVVGEPWQVQKTLDGIEQLPNLEGLSLASWPREDVEVRIPLFLRGGAPHFRGLHLSSNVFTGWERLSNLTTLVLEQTPGDTAPRSISDILAVLQRSPGLRRIDLNNYVPQDIPLTQTSWSLSTPLNFPQLKYLHLGDSYNVLLFLLEQFTFSGATSLRLSVRSSVYGADISALMVRIRRHMRAPDAPVLRSLRLDPASISLTASAAPMCESDGPDAHLVLHFPPSPERTTRGVFSRVLEALPLHAATHLNLLSTCEAKTTTGTWAHIFRRLPYLETVHMAINNGMNMAVHGLMEAITWSEKGLSRRKRRRVRRGFLSWPSHLHLISAGLTASVGVEQTIAYEFLSSILDWYKVVDLPSKPRGVPWKTLDIVRADEGYLNLQKYMEKLYRSVGDLKQDGAAWRPGPQDTSAYGVVAAGIPSNEELIASLIDLSRYLNRQVEVIRRL</sequence>